<gene>
    <name evidence="8" type="ORF">BO94DRAFT_571877</name>
</gene>
<keyword evidence="3" id="KW-0547">Nucleotide-binding</keyword>
<sequence>MTTILTIPTRISTRPSLLPRLIPSILHPPLSCHVRQYTRNLLYTSRAEPLEPGTTVTSDTNQTYKIEEVLFHAEKTTLHRPNQTIHPQEPNPGEFDYQRDIHNQLSPYPNIRTVIDTIQESETFIYPILKTNLLQFPQKNLSQATRKQILRSALQGLVDMHANNIHQTQQHPHRLHSPGNHRPRNHHYNPSPDRRSGGLSDHPPGKWIKGPLCGNAMWRSPESWARASQDQASDVFSFALVIIYVMHKHMPFYIPGVELNTEDAWRHILPLHLSYFADIDGLELFLGHIGEDNPYFQCMLELVSTFGPENPIKPIRRWTVLEPELRDLVERMARLDPRRRITAEEALEHPWFGDC</sequence>
<keyword evidence="4 8" id="KW-0418">Kinase</keyword>
<keyword evidence="5" id="KW-0067">ATP-binding</keyword>
<dbReference type="InterPro" id="IPR011009">
    <property type="entry name" value="Kinase-like_dom_sf"/>
</dbReference>
<reference evidence="8 9" key="1">
    <citation type="submission" date="2016-12" db="EMBL/GenBank/DDBJ databases">
        <title>The genomes of Aspergillus section Nigri reveals drivers in fungal speciation.</title>
        <authorList>
            <consortium name="DOE Joint Genome Institute"/>
            <person name="Vesth T.C."/>
            <person name="Nybo J."/>
            <person name="Theobald S."/>
            <person name="Brandl J."/>
            <person name="Frisvad J.C."/>
            <person name="Nielsen K.F."/>
            <person name="Lyhne E.K."/>
            <person name="Kogle M.E."/>
            <person name="Kuo A."/>
            <person name="Riley R."/>
            <person name="Clum A."/>
            <person name="Nolan M."/>
            <person name="Lipzen A."/>
            <person name="Salamov A."/>
            <person name="Henrissat B."/>
            <person name="Wiebenga A."/>
            <person name="De Vries R.P."/>
            <person name="Grigoriev I.V."/>
            <person name="Mortensen U.H."/>
            <person name="Andersen M.R."/>
            <person name="Baker S.E."/>
        </authorList>
    </citation>
    <scope>NUCLEOTIDE SEQUENCE [LARGE SCALE GENOMIC DNA]</scope>
    <source>
        <strain evidence="8 9">CBS 115572</strain>
    </source>
</reference>
<dbReference type="InterPro" id="IPR050205">
    <property type="entry name" value="CDPK_Ser/Thr_kinases"/>
</dbReference>
<organism evidence="8 9">
    <name type="scientific">Aspergillus sclerotioniger CBS 115572</name>
    <dbReference type="NCBI Taxonomy" id="1450535"/>
    <lineage>
        <taxon>Eukaryota</taxon>
        <taxon>Fungi</taxon>
        <taxon>Dikarya</taxon>
        <taxon>Ascomycota</taxon>
        <taxon>Pezizomycotina</taxon>
        <taxon>Eurotiomycetes</taxon>
        <taxon>Eurotiomycetidae</taxon>
        <taxon>Eurotiales</taxon>
        <taxon>Aspergillaceae</taxon>
        <taxon>Aspergillus</taxon>
        <taxon>Aspergillus subgen. Circumdati</taxon>
    </lineage>
</organism>
<dbReference type="PROSITE" id="PS50011">
    <property type="entry name" value="PROTEIN_KINASE_DOM"/>
    <property type="match status" value="1"/>
</dbReference>
<dbReference type="STRING" id="1450535.A0A317XCD7"/>
<dbReference type="GO" id="GO:0004674">
    <property type="term" value="F:protein serine/threonine kinase activity"/>
    <property type="evidence" value="ECO:0007669"/>
    <property type="project" value="UniProtKB-KW"/>
</dbReference>
<evidence type="ECO:0000256" key="3">
    <source>
        <dbReference type="ARBA" id="ARBA00022741"/>
    </source>
</evidence>
<dbReference type="GO" id="GO:0005524">
    <property type="term" value="F:ATP binding"/>
    <property type="evidence" value="ECO:0007669"/>
    <property type="project" value="UniProtKB-KW"/>
</dbReference>
<evidence type="ECO:0000313" key="9">
    <source>
        <dbReference type="Proteomes" id="UP000246702"/>
    </source>
</evidence>
<dbReference type="SMART" id="SM00220">
    <property type="entry name" value="S_TKc"/>
    <property type="match status" value="1"/>
</dbReference>
<keyword evidence="1" id="KW-0723">Serine/threonine-protein kinase</keyword>
<evidence type="ECO:0000256" key="4">
    <source>
        <dbReference type="ARBA" id="ARBA00022777"/>
    </source>
</evidence>
<evidence type="ECO:0000256" key="6">
    <source>
        <dbReference type="SAM" id="MobiDB-lite"/>
    </source>
</evidence>
<evidence type="ECO:0000256" key="2">
    <source>
        <dbReference type="ARBA" id="ARBA00022679"/>
    </source>
</evidence>
<comment type="caution">
    <text evidence="8">The sequence shown here is derived from an EMBL/GenBank/DDBJ whole genome shotgun (WGS) entry which is preliminary data.</text>
</comment>
<dbReference type="EMBL" id="MSFK01000003">
    <property type="protein sequence ID" value="PWY95277.1"/>
    <property type="molecule type" value="Genomic_DNA"/>
</dbReference>
<feature type="region of interest" description="Disordered" evidence="6">
    <location>
        <begin position="167"/>
        <end position="204"/>
    </location>
</feature>
<dbReference type="RefSeq" id="XP_025472038.1">
    <property type="nucleotide sequence ID" value="XM_025614890.1"/>
</dbReference>
<protein>
    <submittedName>
        <fullName evidence="8">Kinase-like protein</fullName>
    </submittedName>
</protein>
<dbReference type="Gene3D" id="1.10.510.10">
    <property type="entry name" value="Transferase(Phosphotransferase) domain 1"/>
    <property type="match status" value="1"/>
</dbReference>
<keyword evidence="9" id="KW-1185">Reference proteome</keyword>
<name>A0A317XCD7_9EURO</name>
<feature type="compositionally biased region" description="Basic residues" evidence="6">
    <location>
        <begin position="171"/>
        <end position="187"/>
    </location>
</feature>
<dbReference type="Pfam" id="PF00069">
    <property type="entry name" value="Pkinase"/>
    <property type="match status" value="1"/>
</dbReference>
<evidence type="ECO:0000256" key="5">
    <source>
        <dbReference type="ARBA" id="ARBA00022840"/>
    </source>
</evidence>
<evidence type="ECO:0000313" key="8">
    <source>
        <dbReference type="EMBL" id="PWY95277.1"/>
    </source>
</evidence>
<dbReference type="PANTHER" id="PTHR24349">
    <property type="entry name" value="SERINE/THREONINE-PROTEIN KINASE"/>
    <property type="match status" value="1"/>
</dbReference>
<dbReference type="AlphaFoldDB" id="A0A317XCD7"/>
<feature type="domain" description="Protein kinase" evidence="7">
    <location>
        <begin position="1"/>
        <end position="352"/>
    </location>
</feature>
<evidence type="ECO:0000256" key="1">
    <source>
        <dbReference type="ARBA" id="ARBA00022527"/>
    </source>
</evidence>
<dbReference type="InterPro" id="IPR000719">
    <property type="entry name" value="Prot_kinase_dom"/>
</dbReference>
<dbReference type="Proteomes" id="UP000246702">
    <property type="component" value="Unassembled WGS sequence"/>
</dbReference>
<accession>A0A317XCD7</accession>
<dbReference type="GeneID" id="37117033"/>
<keyword evidence="2" id="KW-0808">Transferase</keyword>
<dbReference type="OrthoDB" id="4062651at2759"/>
<proteinExistence type="predicted"/>
<evidence type="ECO:0000259" key="7">
    <source>
        <dbReference type="PROSITE" id="PS50011"/>
    </source>
</evidence>
<dbReference type="SUPFAM" id="SSF56112">
    <property type="entry name" value="Protein kinase-like (PK-like)"/>
    <property type="match status" value="1"/>
</dbReference>